<reference evidence="2" key="1">
    <citation type="submission" date="2021-10" db="EMBL/GenBank/DDBJ databases">
        <title>De novo Genome Assembly of Clathrus columnatus (Basidiomycota, Fungi) Using Illumina and Nanopore Sequence Data.</title>
        <authorList>
            <person name="Ogiso-Tanaka E."/>
            <person name="Itagaki H."/>
            <person name="Hosoya T."/>
            <person name="Hosaka K."/>
        </authorList>
    </citation>
    <scope>NUCLEOTIDE SEQUENCE</scope>
    <source>
        <strain evidence="2">MO-923</strain>
    </source>
</reference>
<keyword evidence="3" id="KW-1185">Reference proteome</keyword>
<protein>
    <submittedName>
        <fullName evidence="2">Uncharacterized protein</fullName>
    </submittedName>
</protein>
<feature type="region of interest" description="Disordered" evidence="1">
    <location>
        <begin position="1"/>
        <end position="68"/>
    </location>
</feature>
<organism evidence="2 3">
    <name type="scientific">Clathrus columnatus</name>
    <dbReference type="NCBI Taxonomy" id="1419009"/>
    <lineage>
        <taxon>Eukaryota</taxon>
        <taxon>Fungi</taxon>
        <taxon>Dikarya</taxon>
        <taxon>Basidiomycota</taxon>
        <taxon>Agaricomycotina</taxon>
        <taxon>Agaricomycetes</taxon>
        <taxon>Phallomycetidae</taxon>
        <taxon>Phallales</taxon>
        <taxon>Clathraceae</taxon>
        <taxon>Clathrus</taxon>
    </lineage>
</organism>
<gene>
    <name evidence="2" type="ORF">Clacol_000266</name>
</gene>
<evidence type="ECO:0000313" key="3">
    <source>
        <dbReference type="Proteomes" id="UP001050691"/>
    </source>
</evidence>
<evidence type="ECO:0000256" key="1">
    <source>
        <dbReference type="SAM" id="MobiDB-lite"/>
    </source>
</evidence>
<accession>A0AAV4ZWE9</accession>
<dbReference type="EMBL" id="BPWL01000001">
    <property type="protein sequence ID" value="GJJ06077.1"/>
    <property type="molecule type" value="Genomic_DNA"/>
</dbReference>
<dbReference type="AlphaFoldDB" id="A0AAV4ZWE9"/>
<proteinExistence type="predicted"/>
<dbReference type="Proteomes" id="UP001050691">
    <property type="component" value="Unassembled WGS sequence"/>
</dbReference>
<feature type="region of interest" description="Disordered" evidence="1">
    <location>
        <begin position="351"/>
        <end position="383"/>
    </location>
</feature>
<feature type="compositionally biased region" description="Polar residues" evidence="1">
    <location>
        <begin position="40"/>
        <end position="51"/>
    </location>
</feature>
<comment type="caution">
    <text evidence="2">The sequence shown here is derived from an EMBL/GenBank/DDBJ whole genome shotgun (WGS) entry which is preliminary data.</text>
</comment>
<name>A0AAV4ZWE9_9AGAM</name>
<evidence type="ECO:0000313" key="2">
    <source>
        <dbReference type="EMBL" id="GJJ06077.1"/>
    </source>
</evidence>
<sequence>MAVGKSEMTTQTATTGLEDGVAKEQRGNIYEDRIHKNKPSSKSSTTATNGKAKQERSMTPLKPSRSDREAYACAVSIRTLILPTSQQTSGSPNSRVSRSVSLIKIQNQLLDPTSGAAVISHLRRLPRPSETSVPTIETIHTSPICGPSKAIALSVTDEEANKLFSSQLRLSPKSRLAVDEHQHIIVSIHNASLSSIVDAMKNLQVISFLGGGTLGLGDSVESQPSAILSGSLPSAPTFLAGLNEISKALLDFGYATDELPFPDHKNVHPPTDRLSIMKVDSVATTLIHLLTIVSIVSPELKEFMPIIGYVSNIINSEWDLVKAQDKGEGVVCTATWIMPIALIPRPWDFPPAPPEISKPTEASLTSEVPVPEAPTTIQSAHDS</sequence>
<feature type="compositionally biased region" description="Basic and acidic residues" evidence="1">
    <location>
        <begin position="20"/>
        <end position="34"/>
    </location>
</feature>